<dbReference type="RefSeq" id="WP_091672580.1">
    <property type="nucleotide sequence ID" value="NZ_FOKG01000005.1"/>
</dbReference>
<keyword evidence="2" id="KW-0560">Oxidoreductase</keyword>
<dbReference type="OrthoDB" id="122912at2"/>
<dbReference type="NCBIfam" id="TIGR00778">
    <property type="entry name" value="ahpD_dom"/>
    <property type="match status" value="1"/>
</dbReference>
<evidence type="ECO:0000259" key="1">
    <source>
        <dbReference type="Pfam" id="PF02627"/>
    </source>
</evidence>
<evidence type="ECO:0000313" key="2">
    <source>
        <dbReference type="EMBL" id="SFB15996.1"/>
    </source>
</evidence>
<proteinExistence type="predicted"/>
<dbReference type="Pfam" id="PF02627">
    <property type="entry name" value="CMD"/>
    <property type="match status" value="1"/>
</dbReference>
<dbReference type="STRING" id="490629.SAMN05216266_105287"/>
<keyword evidence="3" id="KW-1185">Reference proteome</keyword>
<dbReference type="Gene3D" id="1.20.1290.10">
    <property type="entry name" value="AhpD-like"/>
    <property type="match status" value="1"/>
</dbReference>
<name>A0A1I0YT50_9PSEU</name>
<sequence>MSQLRLIDPATASKPAADLLDAVRRNLGVVPNMTRAMANSPALLNGYLGLSGALNQGVLSPETRERIALTVAQANGCEYCLSAHSYLAEHVAHLDADDIAEARKAQAADPKTAAILALAAAVNEGRGAVRGEVLDAAREAGVDDAEIAETIGQVALNVLTNYFNKAIAVEIDFPHVRA</sequence>
<dbReference type="InterPro" id="IPR029032">
    <property type="entry name" value="AhpD-like"/>
</dbReference>
<protein>
    <submittedName>
        <fullName evidence="2">Uncharacterized peroxidase-related enzyme</fullName>
    </submittedName>
</protein>
<dbReference type="Proteomes" id="UP000243799">
    <property type="component" value="Unassembled WGS sequence"/>
</dbReference>
<reference evidence="3" key="1">
    <citation type="submission" date="2016-10" db="EMBL/GenBank/DDBJ databases">
        <authorList>
            <person name="Varghese N."/>
            <person name="Submissions S."/>
        </authorList>
    </citation>
    <scope>NUCLEOTIDE SEQUENCE [LARGE SCALE GENOMIC DNA]</scope>
    <source>
        <strain evidence="3">CGMCC 4.3568</strain>
    </source>
</reference>
<keyword evidence="2" id="KW-0575">Peroxidase</keyword>
<gene>
    <name evidence="2" type="ORF">SAMN05216266_105287</name>
</gene>
<dbReference type="GO" id="GO:0051920">
    <property type="term" value="F:peroxiredoxin activity"/>
    <property type="evidence" value="ECO:0007669"/>
    <property type="project" value="InterPro"/>
</dbReference>
<feature type="domain" description="Carboxymuconolactone decarboxylase-like" evidence="1">
    <location>
        <begin position="41"/>
        <end position="124"/>
    </location>
</feature>
<dbReference type="AlphaFoldDB" id="A0A1I0YT50"/>
<dbReference type="InterPro" id="IPR004675">
    <property type="entry name" value="AhpD_core"/>
</dbReference>
<dbReference type="SUPFAM" id="SSF69118">
    <property type="entry name" value="AhpD-like"/>
    <property type="match status" value="1"/>
</dbReference>
<dbReference type="PANTHER" id="PTHR35446:SF3">
    <property type="entry name" value="CMD DOMAIN-CONTAINING PROTEIN"/>
    <property type="match status" value="1"/>
</dbReference>
<dbReference type="EMBL" id="FOKG01000005">
    <property type="protein sequence ID" value="SFB15996.1"/>
    <property type="molecule type" value="Genomic_DNA"/>
</dbReference>
<evidence type="ECO:0000313" key="3">
    <source>
        <dbReference type="Proteomes" id="UP000243799"/>
    </source>
</evidence>
<dbReference type="PANTHER" id="PTHR35446">
    <property type="entry name" value="SI:CH211-175M2.5"/>
    <property type="match status" value="1"/>
</dbReference>
<dbReference type="InterPro" id="IPR003779">
    <property type="entry name" value="CMD-like"/>
</dbReference>
<organism evidence="2 3">
    <name type="scientific">Amycolatopsis marina</name>
    <dbReference type="NCBI Taxonomy" id="490629"/>
    <lineage>
        <taxon>Bacteria</taxon>
        <taxon>Bacillati</taxon>
        <taxon>Actinomycetota</taxon>
        <taxon>Actinomycetes</taxon>
        <taxon>Pseudonocardiales</taxon>
        <taxon>Pseudonocardiaceae</taxon>
        <taxon>Amycolatopsis</taxon>
    </lineage>
</organism>
<accession>A0A1I0YT50</accession>